<dbReference type="VEuPathDB" id="FungiDB:BLGHR1_16898"/>
<evidence type="ECO:0000313" key="1">
    <source>
        <dbReference type="EMBL" id="SZF06095.1"/>
    </source>
</evidence>
<dbReference type="Proteomes" id="UP000275772">
    <property type="component" value="Unassembled WGS sequence"/>
</dbReference>
<evidence type="ECO:0000313" key="2">
    <source>
        <dbReference type="Proteomes" id="UP000275772"/>
    </source>
</evidence>
<name>A0A383V2Q8_BLUHO</name>
<dbReference type="AlphaFoldDB" id="A0A383V2Q8"/>
<protein>
    <submittedName>
        <fullName evidence="1">Uncharacterized protein</fullName>
    </submittedName>
</protein>
<proteinExistence type="predicted"/>
<gene>
    <name evidence="1" type="ORF">BLGHR1_16898</name>
</gene>
<dbReference type="EMBL" id="UNSH01000086">
    <property type="protein sequence ID" value="SZF06095.1"/>
    <property type="molecule type" value="Genomic_DNA"/>
</dbReference>
<sequence length="94" mass="10978">MSLSKILNLDDENIEVEDEVTLREIIVARIIPQYEEHEEDEKAAELPAMIDPALHGLMLLLSFREQELNVNSMDITILTRIERSLQQQAEYKKR</sequence>
<reference evidence="1 2" key="1">
    <citation type="submission" date="2017-11" db="EMBL/GenBank/DDBJ databases">
        <authorList>
            <person name="Kracher B."/>
        </authorList>
    </citation>
    <scope>NUCLEOTIDE SEQUENCE [LARGE SCALE GENOMIC DNA]</scope>
    <source>
        <strain evidence="1 2">RACE1</strain>
    </source>
</reference>
<organism evidence="1 2">
    <name type="scientific">Blumeria hordei</name>
    <name type="common">Barley powdery mildew</name>
    <name type="synonym">Blumeria graminis f. sp. hordei</name>
    <dbReference type="NCBI Taxonomy" id="2867405"/>
    <lineage>
        <taxon>Eukaryota</taxon>
        <taxon>Fungi</taxon>
        <taxon>Dikarya</taxon>
        <taxon>Ascomycota</taxon>
        <taxon>Pezizomycotina</taxon>
        <taxon>Leotiomycetes</taxon>
        <taxon>Erysiphales</taxon>
        <taxon>Erysiphaceae</taxon>
        <taxon>Blumeria</taxon>
    </lineage>
</organism>
<accession>A0A383V2Q8</accession>